<evidence type="ECO:0000259" key="1">
    <source>
        <dbReference type="Pfam" id="PF12807"/>
    </source>
</evidence>
<dbReference type="Pfam" id="PF12807">
    <property type="entry name" value="eIF3_p135"/>
    <property type="match status" value="1"/>
</dbReference>
<feature type="domain" description="CLU central" evidence="1">
    <location>
        <begin position="110"/>
        <end position="194"/>
    </location>
</feature>
<dbReference type="PANTHER" id="PTHR12601:SF39">
    <property type="entry name" value="PROTEIN REDUCED CHLOROPLAST COVERAGE 2"/>
    <property type="match status" value="1"/>
</dbReference>
<comment type="caution">
    <text evidence="2">The sequence shown here is derived from an EMBL/GenBank/DDBJ whole genome shotgun (WGS) entry which is preliminary data.</text>
</comment>
<name>A0A0K9NHG4_ZOSMR</name>
<reference evidence="3" key="1">
    <citation type="journal article" date="2016" name="Nature">
        <title>The genome of the seagrass Zostera marina reveals angiosperm adaptation to the sea.</title>
        <authorList>
            <person name="Olsen J.L."/>
            <person name="Rouze P."/>
            <person name="Verhelst B."/>
            <person name="Lin Y.-C."/>
            <person name="Bayer T."/>
            <person name="Collen J."/>
            <person name="Dattolo E."/>
            <person name="De Paoli E."/>
            <person name="Dittami S."/>
            <person name="Maumus F."/>
            <person name="Michel G."/>
            <person name="Kersting A."/>
            <person name="Lauritano C."/>
            <person name="Lohaus R."/>
            <person name="Toepel M."/>
            <person name="Tonon T."/>
            <person name="Vanneste K."/>
            <person name="Amirebrahimi M."/>
            <person name="Brakel J."/>
            <person name="Bostroem C."/>
            <person name="Chovatia M."/>
            <person name="Grimwood J."/>
            <person name="Jenkins J.W."/>
            <person name="Jueterbock A."/>
            <person name="Mraz A."/>
            <person name="Stam W.T."/>
            <person name="Tice H."/>
            <person name="Bornberg-Bauer E."/>
            <person name="Green P.J."/>
            <person name="Pearson G.A."/>
            <person name="Procaccini G."/>
            <person name="Duarte C.M."/>
            <person name="Schmutz J."/>
            <person name="Reusch T.B.H."/>
            <person name="Van de Peer Y."/>
        </authorList>
    </citation>
    <scope>NUCLEOTIDE SEQUENCE [LARGE SCALE GENOMIC DNA]</scope>
    <source>
        <strain evidence="3">cv. Finnish</strain>
    </source>
</reference>
<accession>A0A0K9NHG4</accession>
<sequence length="200" mass="22320">MKKLKMIEQPVVKGLGKQFGLPKGIKKVDNKSNLKENSTCNGSESGAVCKNSEKEMILQDLLSNKAFTVLKESKIDLHIKTPNELIEMAHAYYADFALPKLVVDFGSLELSPVDGRTLTDFMHTRDLQMHSLRHVVELSDKLPHAQSLCIHEMIARAYKHILQAVIASVNVVEDFARSIATCLNFLLGTSTVEEDSKLKQ</sequence>
<dbReference type="InterPro" id="IPR033646">
    <property type="entry name" value="CLU-central"/>
</dbReference>
<dbReference type="Proteomes" id="UP000036987">
    <property type="component" value="Unassembled WGS sequence"/>
</dbReference>
<dbReference type="OrthoDB" id="771227at2759"/>
<protein>
    <recommendedName>
        <fullName evidence="1">CLU central domain-containing protein</fullName>
    </recommendedName>
</protein>
<dbReference type="InterPro" id="IPR027523">
    <property type="entry name" value="CLU_prot"/>
</dbReference>
<evidence type="ECO:0000313" key="3">
    <source>
        <dbReference type="Proteomes" id="UP000036987"/>
    </source>
</evidence>
<keyword evidence="3" id="KW-1185">Reference proteome</keyword>
<dbReference type="AlphaFoldDB" id="A0A0K9NHG4"/>
<proteinExistence type="predicted"/>
<dbReference type="EMBL" id="LFYR01002215">
    <property type="protein sequence ID" value="KMZ56179.1"/>
    <property type="molecule type" value="Genomic_DNA"/>
</dbReference>
<dbReference type="CDD" id="cd15466">
    <property type="entry name" value="CLU-central"/>
    <property type="match status" value="1"/>
</dbReference>
<feature type="non-terminal residue" evidence="2">
    <location>
        <position position="200"/>
    </location>
</feature>
<organism evidence="2 3">
    <name type="scientific">Zostera marina</name>
    <name type="common">Eelgrass</name>
    <dbReference type="NCBI Taxonomy" id="29655"/>
    <lineage>
        <taxon>Eukaryota</taxon>
        <taxon>Viridiplantae</taxon>
        <taxon>Streptophyta</taxon>
        <taxon>Embryophyta</taxon>
        <taxon>Tracheophyta</taxon>
        <taxon>Spermatophyta</taxon>
        <taxon>Magnoliopsida</taxon>
        <taxon>Liliopsida</taxon>
        <taxon>Zosteraceae</taxon>
        <taxon>Zostera</taxon>
    </lineage>
</organism>
<gene>
    <name evidence="2" type="ORF">ZOSMA_98G00030</name>
</gene>
<dbReference type="PANTHER" id="PTHR12601">
    <property type="entry name" value="EUKARYOTIC TRANSLATION INITIATION FACTOR 3 SUBUNIT EIF-3"/>
    <property type="match status" value="1"/>
</dbReference>
<evidence type="ECO:0000313" key="2">
    <source>
        <dbReference type="EMBL" id="KMZ56179.1"/>
    </source>
</evidence>